<name>A0AA40P9C1_9PSED</name>
<organism evidence="1 2">
    <name type="scientific">Pseudomonas tremae</name>
    <dbReference type="NCBI Taxonomy" id="200454"/>
    <lineage>
        <taxon>Bacteria</taxon>
        <taxon>Pseudomonadati</taxon>
        <taxon>Pseudomonadota</taxon>
        <taxon>Gammaproteobacteria</taxon>
        <taxon>Pseudomonadales</taxon>
        <taxon>Pseudomonadaceae</taxon>
        <taxon>Pseudomonas</taxon>
    </lineage>
</organism>
<dbReference type="AlphaFoldDB" id="A0AA40P9C1"/>
<evidence type="ECO:0000313" key="1">
    <source>
        <dbReference type="EMBL" id="KPZ06710.1"/>
    </source>
</evidence>
<dbReference type="EMBL" id="LJRO01000048">
    <property type="protein sequence ID" value="KPZ06710.1"/>
    <property type="molecule type" value="Genomic_DNA"/>
</dbReference>
<sequence length="68" mass="7730">MISMFRSNMMTNMNIKGAAYTGADRYGRDKIPALKVIFDMYRIEKNVAILEIFAAESDIRLAIIAAHF</sequence>
<comment type="caution">
    <text evidence="1">The sequence shown here is derived from an EMBL/GenBank/DDBJ whole genome shotgun (WGS) entry which is preliminary data.</text>
</comment>
<gene>
    <name evidence="1" type="ORF">ALO43_03983</name>
</gene>
<accession>A0AA40P9C1</accession>
<proteinExistence type="predicted"/>
<evidence type="ECO:0000313" key="2">
    <source>
        <dbReference type="Proteomes" id="UP000050523"/>
    </source>
</evidence>
<reference evidence="1 2" key="1">
    <citation type="submission" date="2015-09" db="EMBL/GenBank/DDBJ databases">
        <title>Genome announcement of multiple Pseudomonas syringae strains.</title>
        <authorList>
            <person name="Thakur S."/>
            <person name="Wang P.W."/>
            <person name="Gong Y."/>
            <person name="Weir B.S."/>
            <person name="Guttman D.S."/>
        </authorList>
    </citation>
    <scope>NUCLEOTIDE SEQUENCE [LARGE SCALE GENOMIC DNA]</scope>
    <source>
        <strain evidence="1 2">ICMP9151</strain>
    </source>
</reference>
<dbReference type="Proteomes" id="UP000050523">
    <property type="component" value="Unassembled WGS sequence"/>
</dbReference>
<protein>
    <submittedName>
        <fullName evidence="1">Uncharacterized protein</fullName>
    </submittedName>
</protein>